<dbReference type="NCBIfam" id="TIGR00857">
    <property type="entry name" value="pyrC_multi"/>
    <property type="match status" value="1"/>
</dbReference>
<feature type="domain" description="Amidohydrolase-related" evidence="7">
    <location>
        <begin position="50"/>
        <end position="392"/>
    </location>
</feature>
<dbReference type="Proteomes" id="UP000184052">
    <property type="component" value="Unassembled WGS sequence"/>
</dbReference>
<dbReference type="AlphaFoldDB" id="A0A1M6AGN8"/>
<evidence type="ECO:0000256" key="2">
    <source>
        <dbReference type="ARBA" id="ARBA00002368"/>
    </source>
</evidence>
<evidence type="ECO:0000313" key="8">
    <source>
        <dbReference type="EMBL" id="SHI35680.1"/>
    </source>
</evidence>
<dbReference type="InterPro" id="IPR004722">
    <property type="entry name" value="DHOase"/>
</dbReference>
<dbReference type="STRING" id="1121476.SAMN02745751_00116"/>
<dbReference type="SUPFAM" id="SSF51556">
    <property type="entry name" value="Metallo-dependent hydrolases"/>
    <property type="match status" value="1"/>
</dbReference>
<evidence type="ECO:0000256" key="6">
    <source>
        <dbReference type="ARBA" id="ARBA00022975"/>
    </source>
</evidence>
<organism evidence="8 9">
    <name type="scientific">Dethiosulfatibacter aminovorans DSM 17477</name>
    <dbReference type="NCBI Taxonomy" id="1121476"/>
    <lineage>
        <taxon>Bacteria</taxon>
        <taxon>Bacillati</taxon>
        <taxon>Bacillota</taxon>
        <taxon>Tissierellia</taxon>
        <taxon>Dethiosulfatibacter</taxon>
    </lineage>
</organism>
<keyword evidence="4" id="KW-0479">Metal-binding</keyword>
<dbReference type="GO" id="GO:0005737">
    <property type="term" value="C:cytoplasm"/>
    <property type="evidence" value="ECO:0007669"/>
    <property type="project" value="TreeGrafter"/>
</dbReference>
<dbReference type="GO" id="GO:0006221">
    <property type="term" value="P:pyrimidine nucleotide biosynthetic process"/>
    <property type="evidence" value="ECO:0007669"/>
    <property type="project" value="UniProtKB-KW"/>
</dbReference>
<dbReference type="EMBL" id="FQZL01000004">
    <property type="protein sequence ID" value="SHI35680.1"/>
    <property type="molecule type" value="Genomic_DNA"/>
</dbReference>
<dbReference type="InterPro" id="IPR032466">
    <property type="entry name" value="Metal_Hydrolase"/>
</dbReference>
<comment type="function">
    <text evidence="2">Catalyzes the reversible cyclization of carbamoyl aspartate to dihydroorotate.</text>
</comment>
<evidence type="ECO:0000256" key="4">
    <source>
        <dbReference type="ARBA" id="ARBA00022723"/>
    </source>
</evidence>
<dbReference type="InterPro" id="IPR006680">
    <property type="entry name" value="Amidohydro-rel"/>
</dbReference>
<dbReference type="CDD" id="cd01317">
    <property type="entry name" value="DHOase_IIa"/>
    <property type="match status" value="1"/>
</dbReference>
<dbReference type="RefSeq" id="WP_073045516.1">
    <property type="nucleotide sequence ID" value="NZ_FQZL01000004.1"/>
</dbReference>
<dbReference type="GO" id="GO:0004038">
    <property type="term" value="F:allantoinase activity"/>
    <property type="evidence" value="ECO:0007669"/>
    <property type="project" value="TreeGrafter"/>
</dbReference>
<dbReference type="PANTHER" id="PTHR43668:SF2">
    <property type="entry name" value="ALLANTOINASE"/>
    <property type="match status" value="1"/>
</dbReference>
<keyword evidence="5" id="KW-0378">Hydrolase</keyword>
<dbReference type="SUPFAM" id="SSF51338">
    <property type="entry name" value="Composite domain of metallo-dependent hydrolases"/>
    <property type="match status" value="1"/>
</dbReference>
<dbReference type="InterPro" id="IPR002195">
    <property type="entry name" value="Dihydroorotase_CS"/>
</dbReference>
<evidence type="ECO:0000259" key="7">
    <source>
        <dbReference type="Pfam" id="PF01979"/>
    </source>
</evidence>
<reference evidence="8 9" key="1">
    <citation type="submission" date="2016-11" db="EMBL/GenBank/DDBJ databases">
        <authorList>
            <person name="Jaros S."/>
            <person name="Januszkiewicz K."/>
            <person name="Wedrychowicz H."/>
        </authorList>
    </citation>
    <scope>NUCLEOTIDE SEQUENCE [LARGE SCALE GENOMIC DNA]</scope>
    <source>
        <strain evidence="8 9">DSM 17477</strain>
    </source>
</reference>
<keyword evidence="9" id="KW-1185">Reference proteome</keyword>
<dbReference type="GO" id="GO:0046872">
    <property type="term" value="F:metal ion binding"/>
    <property type="evidence" value="ECO:0007669"/>
    <property type="project" value="UniProtKB-KW"/>
</dbReference>
<dbReference type="GO" id="GO:0004151">
    <property type="term" value="F:dihydroorotase activity"/>
    <property type="evidence" value="ECO:0007669"/>
    <property type="project" value="InterPro"/>
</dbReference>
<dbReference type="OrthoDB" id="9765462at2"/>
<evidence type="ECO:0000313" key="9">
    <source>
        <dbReference type="Proteomes" id="UP000184052"/>
    </source>
</evidence>
<dbReference type="PROSITE" id="PS00483">
    <property type="entry name" value="DIHYDROOROTASE_2"/>
    <property type="match status" value="1"/>
</dbReference>
<dbReference type="GO" id="GO:0006145">
    <property type="term" value="P:purine nucleobase catabolic process"/>
    <property type="evidence" value="ECO:0007669"/>
    <property type="project" value="TreeGrafter"/>
</dbReference>
<sequence>MNIIIENVNIVDSRKTEYGKIVIENGIIVDPSSISEDMDYEIIDGRGLTALPSFADTHTHFREPGFEYKETLETGSKAAARGGYTSVLLMGNTNPPCSSSKVINKVINKGKEIGLVEILQAGTISDGIKGESLDHLDDVRTATSFITDDGKGVMNDKLMYDAMNYARENGLIVVSHAEDHYFSDTDMRLAENLMTFRDIDLCRITGARLHLAHVSTVEAVERIIAAKEEGLPVTFEVTPHHIFGDSSLVYRVNPPLREQKDIDAIIEAIREGYVDSIGTDHAPHTAEDKKNGSPGISGIETSFPICYTVLVRQNGITLNELSRIMSENPSRILGLNKGLIEEGYEGDIVLVETDTEYEIDSSQFVSKGKNTPFDGRKVFGKVMMTIKHGNIVYKGADYDSRQAL</sequence>
<evidence type="ECO:0000256" key="1">
    <source>
        <dbReference type="ARBA" id="ARBA00001947"/>
    </source>
</evidence>
<evidence type="ECO:0000256" key="5">
    <source>
        <dbReference type="ARBA" id="ARBA00022801"/>
    </source>
</evidence>
<dbReference type="InterPro" id="IPR011059">
    <property type="entry name" value="Metal-dep_hydrolase_composite"/>
</dbReference>
<protein>
    <submittedName>
        <fullName evidence="8">Dihydroorotase</fullName>
    </submittedName>
</protein>
<comment type="similarity">
    <text evidence="3">Belongs to the metallo-dependent hydrolases superfamily. DHOase family. Class I DHOase subfamily.</text>
</comment>
<evidence type="ECO:0000256" key="3">
    <source>
        <dbReference type="ARBA" id="ARBA00010286"/>
    </source>
</evidence>
<comment type="cofactor">
    <cofactor evidence="1">
        <name>Zn(2+)</name>
        <dbReference type="ChEBI" id="CHEBI:29105"/>
    </cofactor>
</comment>
<name>A0A1M6AGN8_9FIRM</name>
<proteinExistence type="inferred from homology"/>
<dbReference type="PANTHER" id="PTHR43668">
    <property type="entry name" value="ALLANTOINASE"/>
    <property type="match status" value="1"/>
</dbReference>
<keyword evidence="6" id="KW-0665">Pyrimidine biosynthesis</keyword>
<dbReference type="InterPro" id="IPR050138">
    <property type="entry name" value="DHOase/Allantoinase_Hydrolase"/>
</dbReference>
<dbReference type="Gene3D" id="3.20.20.140">
    <property type="entry name" value="Metal-dependent hydrolases"/>
    <property type="match status" value="1"/>
</dbReference>
<accession>A0A1M6AGN8</accession>
<dbReference type="Pfam" id="PF01979">
    <property type="entry name" value="Amidohydro_1"/>
    <property type="match status" value="1"/>
</dbReference>
<gene>
    <name evidence="8" type="ORF">SAMN02745751_00116</name>
</gene>